<dbReference type="GO" id="GO:0099525">
    <property type="term" value="P:presynaptic dense core vesicle exocytosis"/>
    <property type="evidence" value="ECO:0007669"/>
    <property type="project" value="TreeGrafter"/>
</dbReference>
<evidence type="ECO:0000313" key="7">
    <source>
        <dbReference type="EMBL" id="KAJ8274093.1"/>
    </source>
</evidence>
<dbReference type="InterPro" id="IPR010439">
    <property type="entry name" value="MUN_dom"/>
</dbReference>
<dbReference type="PANTHER" id="PTHR10480:SF15">
    <property type="entry name" value="PROTEIN UNC-13 HOMOLOG A-LIKE-RELATED"/>
    <property type="match status" value="1"/>
</dbReference>
<sequence length="597" mass="68049">MWNLFAQDMKYAMEEHDKNRLCKSADYMNLHFKVKWLFNEYCKELPFFQDRVPEYPAWFEPFVIQWLDENEEVSRDFLHGALERDKKDGFQQTSEHALFSCSVVDVFSQLNQSFEIIRKLECPDPQIVGNYMRRFAKTIGNVLLSYADIIAKDFASHCSKEKVPCILINNIQQLRVQLEKMFEAMGGKDLNMEASDFLKELQVKLNNVMDDLSRVFAVSFQPHIEESVRQMGDILAQVKGTNTVPASACSSVAQDADNVLQPIMDFLDSNLTLFAKICEKTVLKRVLKELWKLVMNTMEKTIVLPPLTDQTRKVKLACHSDGTQLIFNKAKELGQLSKLKEHMVREEAKALTPKQCAVVELALDTIKQYFHAGGVGLKKAFLEKSPDLQSLRYALSLYTQATDKLIKKFILSQHAQGSGVDDAVGEVSIHVEIFTHPNTGEHKITVKVVAANDLQWQTSGIFRPFVEVYIIGPHLSDRKRKFATKSKNNSWAPKFSETFTFTLSNEVGPESYELQVCVKDYCFAREDRTVGVAVMQLKDMASRGSVACWLPLGKRIHMDETGLTVLRILSQRNNDEVAKEFVKLKSDQRSPEEGRGS</sequence>
<dbReference type="InterPro" id="IPR014770">
    <property type="entry name" value="Munc13_1"/>
</dbReference>
<evidence type="ECO:0000256" key="3">
    <source>
        <dbReference type="ARBA" id="ARBA00022771"/>
    </source>
</evidence>
<name>A0A9Q1DK97_CONCO</name>
<dbReference type="InterPro" id="IPR000008">
    <property type="entry name" value="C2_dom"/>
</dbReference>
<dbReference type="Pfam" id="PF06292">
    <property type="entry name" value="MUN"/>
    <property type="match status" value="1"/>
</dbReference>
<dbReference type="CDD" id="cd08395">
    <property type="entry name" value="C2C_Munc13"/>
    <property type="match status" value="1"/>
</dbReference>
<proteinExistence type="predicted"/>
<reference evidence="7" key="1">
    <citation type="journal article" date="2023" name="Science">
        <title>Genome structures resolve the early diversification of teleost fishes.</title>
        <authorList>
            <person name="Parey E."/>
            <person name="Louis A."/>
            <person name="Montfort J."/>
            <person name="Bouchez O."/>
            <person name="Roques C."/>
            <person name="Iampietro C."/>
            <person name="Lluch J."/>
            <person name="Castinel A."/>
            <person name="Donnadieu C."/>
            <person name="Desvignes T."/>
            <person name="Floi Bucao C."/>
            <person name="Jouanno E."/>
            <person name="Wen M."/>
            <person name="Mejri S."/>
            <person name="Dirks R."/>
            <person name="Jansen H."/>
            <person name="Henkel C."/>
            <person name="Chen W.J."/>
            <person name="Zahm M."/>
            <person name="Cabau C."/>
            <person name="Klopp C."/>
            <person name="Thompson A.W."/>
            <person name="Robinson-Rechavi M."/>
            <person name="Braasch I."/>
            <person name="Lecointre G."/>
            <person name="Bobe J."/>
            <person name="Postlethwait J.H."/>
            <person name="Berthelot C."/>
            <person name="Roest Crollius H."/>
            <person name="Guiguen Y."/>
        </authorList>
    </citation>
    <scope>NUCLEOTIDE SEQUENCE</scope>
    <source>
        <strain evidence="7">Concon-B</strain>
    </source>
</reference>
<dbReference type="GO" id="GO:0019992">
    <property type="term" value="F:diacylglycerol binding"/>
    <property type="evidence" value="ECO:0007669"/>
    <property type="project" value="InterPro"/>
</dbReference>
<evidence type="ECO:0000313" key="8">
    <source>
        <dbReference type="Proteomes" id="UP001152803"/>
    </source>
</evidence>
<dbReference type="AlphaFoldDB" id="A0A9Q1DK97"/>
<evidence type="ECO:0000256" key="2">
    <source>
        <dbReference type="ARBA" id="ARBA00022737"/>
    </source>
</evidence>
<dbReference type="SUPFAM" id="SSF49562">
    <property type="entry name" value="C2 domain (Calcium/lipid-binding domain, CaLB)"/>
    <property type="match status" value="1"/>
</dbReference>
<dbReference type="GO" id="GO:0098831">
    <property type="term" value="C:presynaptic active zone cytoplasmic component"/>
    <property type="evidence" value="ECO:0007669"/>
    <property type="project" value="TreeGrafter"/>
</dbReference>
<dbReference type="Gene3D" id="1.20.58.1100">
    <property type="match status" value="1"/>
</dbReference>
<evidence type="ECO:0000259" key="4">
    <source>
        <dbReference type="PROSITE" id="PS50004"/>
    </source>
</evidence>
<accession>A0A9Q1DK97</accession>
<dbReference type="GO" id="GO:0030672">
    <property type="term" value="C:synaptic vesicle membrane"/>
    <property type="evidence" value="ECO:0007669"/>
    <property type="project" value="TreeGrafter"/>
</dbReference>
<dbReference type="FunFam" id="1.20.58.1100:FF:000001">
    <property type="entry name" value="Protein unc-13 homolog B"/>
    <property type="match status" value="1"/>
</dbReference>
<organism evidence="7 8">
    <name type="scientific">Conger conger</name>
    <name type="common">Conger eel</name>
    <name type="synonym">Muraena conger</name>
    <dbReference type="NCBI Taxonomy" id="82655"/>
    <lineage>
        <taxon>Eukaryota</taxon>
        <taxon>Metazoa</taxon>
        <taxon>Chordata</taxon>
        <taxon>Craniata</taxon>
        <taxon>Vertebrata</taxon>
        <taxon>Euteleostomi</taxon>
        <taxon>Actinopterygii</taxon>
        <taxon>Neopterygii</taxon>
        <taxon>Teleostei</taxon>
        <taxon>Anguilliformes</taxon>
        <taxon>Congridae</taxon>
        <taxon>Conger</taxon>
    </lineage>
</organism>
<gene>
    <name evidence="7" type="ORF">COCON_G00087180</name>
</gene>
<protein>
    <submittedName>
        <fullName evidence="7">Uncharacterized protein</fullName>
    </submittedName>
</protein>
<dbReference type="PROSITE" id="PS51259">
    <property type="entry name" value="MHD2"/>
    <property type="match status" value="1"/>
</dbReference>
<dbReference type="OrthoDB" id="10053234at2759"/>
<keyword evidence="3" id="KW-0479">Metal-binding</keyword>
<evidence type="ECO:0000259" key="6">
    <source>
        <dbReference type="PROSITE" id="PS51259"/>
    </source>
</evidence>
<dbReference type="SMART" id="SM00239">
    <property type="entry name" value="C2"/>
    <property type="match status" value="1"/>
</dbReference>
<dbReference type="GO" id="GO:0061789">
    <property type="term" value="P:dense core granule priming"/>
    <property type="evidence" value="ECO:0007669"/>
    <property type="project" value="TreeGrafter"/>
</dbReference>
<dbReference type="Pfam" id="PF00168">
    <property type="entry name" value="C2"/>
    <property type="match status" value="1"/>
</dbReference>
<keyword evidence="3" id="KW-0862">Zinc</keyword>
<feature type="domain" description="C2" evidence="4">
    <location>
        <begin position="423"/>
        <end position="550"/>
    </location>
</feature>
<dbReference type="PROSITE" id="PS51258">
    <property type="entry name" value="MHD1"/>
    <property type="match status" value="1"/>
</dbReference>
<dbReference type="FunFam" id="2.60.40.150:FF:000014">
    <property type="entry name" value="protein unc-13 homolog B"/>
    <property type="match status" value="1"/>
</dbReference>
<dbReference type="GO" id="GO:0031594">
    <property type="term" value="C:neuromuscular junction"/>
    <property type="evidence" value="ECO:0007669"/>
    <property type="project" value="TreeGrafter"/>
</dbReference>
<dbReference type="Proteomes" id="UP001152803">
    <property type="component" value="Unassembled WGS sequence"/>
</dbReference>
<dbReference type="InterPro" id="IPR014772">
    <property type="entry name" value="Munc13_dom-2"/>
</dbReference>
<dbReference type="GO" id="GO:0008270">
    <property type="term" value="F:zinc ion binding"/>
    <property type="evidence" value="ECO:0007669"/>
    <property type="project" value="UniProtKB-KW"/>
</dbReference>
<comment type="caution">
    <text evidence="7">The sequence shown here is derived from an EMBL/GenBank/DDBJ whole genome shotgun (WGS) entry which is preliminary data.</text>
</comment>
<dbReference type="GO" id="GO:0016082">
    <property type="term" value="P:synaptic vesicle priming"/>
    <property type="evidence" value="ECO:0007669"/>
    <property type="project" value="TreeGrafter"/>
</dbReference>
<keyword evidence="8" id="KW-1185">Reference proteome</keyword>
<evidence type="ECO:0000259" key="5">
    <source>
        <dbReference type="PROSITE" id="PS51258"/>
    </source>
</evidence>
<feature type="domain" description="MHD1" evidence="5">
    <location>
        <begin position="7"/>
        <end position="150"/>
    </location>
</feature>
<dbReference type="FunFam" id="1.10.357.50:FF:000001">
    <property type="entry name" value="Protein unc-13 homolog B"/>
    <property type="match status" value="1"/>
</dbReference>
<dbReference type="GO" id="GO:0016081">
    <property type="term" value="P:synaptic vesicle docking"/>
    <property type="evidence" value="ECO:0007669"/>
    <property type="project" value="TreeGrafter"/>
</dbReference>
<dbReference type="Gene3D" id="1.10.357.50">
    <property type="match status" value="1"/>
</dbReference>
<dbReference type="GO" id="GO:0005516">
    <property type="term" value="F:calmodulin binding"/>
    <property type="evidence" value="ECO:0007669"/>
    <property type="project" value="TreeGrafter"/>
</dbReference>
<keyword evidence="3" id="KW-0863">Zinc-finger</keyword>
<keyword evidence="1" id="KW-0268">Exocytosis</keyword>
<dbReference type="Gene3D" id="2.60.40.150">
    <property type="entry name" value="C2 domain"/>
    <property type="match status" value="1"/>
</dbReference>
<dbReference type="GO" id="GO:0035249">
    <property type="term" value="P:synaptic transmission, glutamatergic"/>
    <property type="evidence" value="ECO:0007669"/>
    <property type="project" value="TreeGrafter"/>
</dbReference>
<dbReference type="GO" id="GO:0017075">
    <property type="term" value="F:syntaxin-1 binding"/>
    <property type="evidence" value="ECO:0007669"/>
    <property type="project" value="TreeGrafter"/>
</dbReference>
<dbReference type="PROSITE" id="PS50004">
    <property type="entry name" value="C2"/>
    <property type="match status" value="1"/>
</dbReference>
<keyword evidence="2" id="KW-0677">Repeat</keyword>
<dbReference type="EMBL" id="JAFJMO010000006">
    <property type="protein sequence ID" value="KAJ8274093.1"/>
    <property type="molecule type" value="Genomic_DNA"/>
</dbReference>
<dbReference type="GO" id="GO:0043195">
    <property type="term" value="C:terminal bouton"/>
    <property type="evidence" value="ECO:0007669"/>
    <property type="project" value="TreeGrafter"/>
</dbReference>
<dbReference type="InterPro" id="IPR035892">
    <property type="entry name" value="C2_domain_sf"/>
</dbReference>
<dbReference type="PANTHER" id="PTHR10480">
    <property type="entry name" value="PROTEIN UNC-13 HOMOLOG"/>
    <property type="match status" value="1"/>
</dbReference>
<dbReference type="GO" id="GO:0042734">
    <property type="term" value="C:presynaptic membrane"/>
    <property type="evidence" value="ECO:0007669"/>
    <property type="project" value="TreeGrafter"/>
</dbReference>
<evidence type="ECO:0000256" key="1">
    <source>
        <dbReference type="ARBA" id="ARBA00022483"/>
    </source>
</evidence>
<feature type="domain" description="MHD2" evidence="6">
    <location>
        <begin position="257"/>
        <end position="409"/>
    </location>
</feature>
<dbReference type="InterPro" id="IPR027080">
    <property type="entry name" value="Unc-13"/>
</dbReference>